<feature type="domain" description="Histidine kinase/HSP90-like ATPase" evidence="1">
    <location>
        <begin position="32"/>
        <end position="132"/>
    </location>
</feature>
<accession>A0ABR5ACW8</accession>
<dbReference type="InterPro" id="IPR036890">
    <property type="entry name" value="HATPase_C_sf"/>
</dbReference>
<dbReference type="InterPro" id="IPR003594">
    <property type="entry name" value="HATPase_dom"/>
</dbReference>
<gene>
    <name evidence="2" type="ORF">SD70_23330</name>
</gene>
<dbReference type="Pfam" id="PF02518">
    <property type="entry name" value="HATPase_c"/>
    <property type="match status" value="1"/>
</dbReference>
<name>A0ABR5ACW8_9BACL</name>
<proteinExistence type="predicted"/>
<keyword evidence="2" id="KW-0808">Transferase</keyword>
<dbReference type="SUPFAM" id="SSF55874">
    <property type="entry name" value="ATPase domain of HSP90 chaperone/DNA topoisomerase II/histidine kinase"/>
    <property type="match status" value="1"/>
</dbReference>
<organism evidence="2 3">
    <name type="scientific">Gordoniibacillus kamchatkensis</name>
    <dbReference type="NCBI Taxonomy" id="1590651"/>
    <lineage>
        <taxon>Bacteria</taxon>
        <taxon>Bacillati</taxon>
        <taxon>Bacillota</taxon>
        <taxon>Bacilli</taxon>
        <taxon>Bacillales</taxon>
        <taxon>Paenibacillaceae</taxon>
        <taxon>Gordoniibacillus</taxon>
    </lineage>
</organism>
<dbReference type="EMBL" id="JXAK01000048">
    <property type="protein sequence ID" value="KIL38894.1"/>
    <property type="molecule type" value="Genomic_DNA"/>
</dbReference>
<keyword evidence="3" id="KW-1185">Reference proteome</keyword>
<dbReference type="CDD" id="cd16934">
    <property type="entry name" value="HATPase_RsbT-like"/>
    <property type="match status" value="1"/>
</dbReference>
<dbReference type="Proteomes" id="UP000031967">
    <property type="component" value="Unassembled WGS sequence"/>
</dbReference>
<dbReference type="GO" id="GO:0004674">
    <property type="term" value="F:protein serine/threonine kinase activity"/>
    <property type="evidence" value="ECO:0007669"/>
    <property type="project" value="UniProtKB-KW"/>
</dbReference>
<reference evidence="2 3" key="1">
    <citation type="submission" date="2014-12" db="EMBL/GenBank/DDBJ databases">
        <title>Draft genome sequence of Paenibacillus kamchatkensis strain B-2647.</title>
        <authorList>
            <person name="Karlyshev A.V."/>
            <person name="Kudryashova E.B."/>
        </authorList>
    </citation>
    <scope>NUCLEOTIDE SEQUENCE [LARGE SCALE GENOMIC DNA]</scope>
    <source>
        <strain evidence="2 3">VKM B-2647</strain>
    </source>
</reference>
<dbReference type="SMART" id="SM00387">
    <property type="entry name" value="HATPase_c"/>
    <property type="match status" value="1"/>
</dbReference>
<comment type="caution">
    <text evidence="2">The sequence shown here is derived from an EMBL/GenBank/DDBJ whole genome shotgun (WGS) entry which is preliminary data.</text>
</comment>
<evidence type="ECO:0000259" key="1">
    <source>
        <dbReference type="SMART" id="SM00387"/>
    </source>
</evidence>
<keyword evidence="2" id="KW-0418">Kinase</keyword>
<evidence type="ECO:0000313" key="2">
    <source>
        <dbReference type="EMBL" id="KIL38894.1"/>
    </source>
</evidence>
<sequence>MKESISIVSESDTIFARRRGREMARSAGFNLVDQTRIAIGISELSRNIVLYARKGKIEIEIVRCAGTLGIEIRAIDEGPGIPDLDKAMLDGYSTSAGLGMGLPGTKRIMDEFSVDTAIGSGTKVMVRKWLNKELY</sequence>
<dbReference type="RefSeq" id="WP_041050177.1">
    <property type="nucleotide sequence ID" value="NZ_JXAK01000048.1"/>
</dbReference>
<protein>
    <submittedName>
        <fullName evidence="2">Serine/threonine protein kinase</fullName>
    </submittedName>
</protein>
<evidence type="ECO:0000313" key="3">
    <source>
        <dbReference type="Proteomes" id="UP000031967"/>
    </source>
</evidence>
<dbReference type="Gene3D" id="3.30.565.10">
    <property type="entry name" value="Histidine kinase-like ATPase, C-terminal domain"/>
    <property type="match status" value="1"/>
</dbReference>
<keyword evidence="2" id="KW-0723">Serine/threonine-protein kinase</keyword>